<dbReference type="Pfam" id="PF12697">
    <property type="entry name" value="Abhydrolase_6"/>
    <property type="match status" value="1"/>
</dbReference>
<gene>
    <name evidence="2" type="ORF">Fmac_001291</name>
</gene>
<name>A0ABD1NGP2_9FABA</name>
<evidence type="ECO:0000313" key="2">
    <source>
        <dbReference type="EMBL" id="KAL2347291.1"/>
    </source>
</evidence>
<dbReference type="InterPro" id="IPR029058">
    <property type="entry name" value="AB_hydrolase_fold"/>
</dbReference>
<dbReference type="Gene3D" id="3.40.50.1820">
    <property type="entry name" value="alpha/beta hydrolase"/>
    <property type="match status" value="1"/>
</dbReference>
<evidence type="ECO:0000313" key="3">
    <source>
        <dbReference type="Proteomes" id="UP001603857"/>
    </source>
</evidence>
<proteinExistence type="predicted"/>
<dbReference type="PANTHER" id="PTHR13374">
    <property type="entry name" value="DET1 HOMOLOG DE-ETIOLATED-1 HOMOLOG"/>
    <property type="match status" value="1"/>
</dbReference>
<dbReference type="InterPro" id="IPR000073">
    <property type="entry name" value="AB_hydrolase_1"/>
</dbReference>
<feature type="domain" description="AB hydrolase-1" evidence="1">
    <location>
        <begin position="167"/>
        <end position="459"/>
    </location>
</feature>
<dbReference type="Proteomes" id="UP001603857">
    <property type="component" value="Unassembled WGS sequence"/>
</dbReference>
<organism evidence="2 3">
    <name type="scientific">Flemingia macrophylla</name>
    <dbReference type="NCBI Taxonomy" id="520843"/>
    <lineage>
        <taxon>Eukaryota</taxon>
        <taxon>Viridiplantae</taxon>
        <taxon>Streptophyta</taxon>
        <taxon>Embryophyta</taxon>
        <taxon>Tracheophyta</taxon>
        <taxon>Spermatophyta</taxon>
        <taxon>Magnoliopsida</taxon>
        <taxon>eudicotyledons</taxon>
        <taxon>Gunneridae</taxon>
        <taxon>Pentapetalae</taxon>
        <taxon>rosids</taxon>
        <taxon>fabids</taxon>
        <taxon>Fabales</taxon>
        <taxon>Fabaceae</taxon>
        <taxon>Papilionoideae</taxon>
        <taxon>50 kb inversion clade</taxon>
        <taxon>NPAAA clade</taxon>
        <taxon>indigoferoid/millettioid clade</taxon>
        <taxon>Phaseoleae</taxon>
        <taxon>Flemingia</taxon>
    </lineage>
</organism>
<dbReference type="EMBL" id="JBGMDY010000001">
    <property type="protein sequence ID" value="KAL2347291.1"/>
    <property type="molecule type" value="Genomic_DNA"/>
</dbReference>
<dbReference type="Pfam" id="PF09737">
    <property type="entry name" value="Det1"/>
    <property type="match status" value="2"/>
</dbReference>
<protein>
    <recommendedName>
        <fullName evidence="1">AB hydrolase-1 domain-containing protein</fullName>
    </recommendedName>
</protein>
<dbReference type="PANTHER" id="PTHR13374:SF3">
    <property type="entry name" value="DET1 HOMOLOG"/>
    <property type="match status" value="1"/>
</dbReference>
<accession>A0ABD1NGP2</accession>
<sequence>MSPLLSNSSSCCAATAAAAAVNNSDRKIIFSPSRRNCKLASPILRFSEVHFLTFFFSLCFDIFYALGNLLHVSRSHVNLALVVSPRLSGATAILLLNPFNASPLALSNSRKAVKERTVSMALVGDAVGQKGEVASSSNILAYDLVQGALVRWSTVMDRSLPDPPTAVFLHGILGTFARRLAQEFPTWQFLLVDLRCHGDSASIKKRGPHTVASAANDVLKLVRDLRITPRVLVGHSFGGKVVLSMVDQAAKPLARPVKAWILDASPGKVRAGGDGEDHPVELISFLSTLPKELNHFEEGNVVFPNIDCFDMSLSNKELGMGNRGSYKSIKKGKEEKLEVTSKRDVVRALIQHGFSNDVAQWVVTNLRPAGSPGSQASSFSWVFNLRGIAEMYQSYEETNLWKVVEDIPRGVHVNFLKAERSLHRWALEDLQRIHAAEEFAVEEGGGVEMHVLEDAGHWVGTARMQPSSCRGTHLVSSSSWVIRVFNQGEVEYHIFISNKDGTILRMATESCIGRAGRSERKEIDEGMQVTWHLQPHFLVLIYPNPPHYTTQHSTNSLSVRHSSPSVNGALLRCTHRVNFQVSGHALMYRSSNIVARIFDRQICTPAPGTSVHYARRFYENLVPSYTVYEVECPDHSFRKFTDDGQYLISFSRNHQELIVYRPRWLSFSCKDEDCDKHDLPSKAKRFDSFFTQLYCVPLASCNELICKDFFLYMESNQFGLFATSTAQIHDAPAVGGAVHGVPSIEKITFHLLRLEDGEIMDKKVFCNDFVNLTHNMGVFLYDDLLAIVSLRYQTIHILQIRDSGNLVDVRAIGEFCREDDELFLNSNAQVNLFVLAQLVELWDMQLECIASNFHSTPTLFVISLPSRSPWGFSRVDINSESVLELKQSMFAHIPLARPHKESALVLLVVLYCLYSSFCKVIGMGTALPGNHIENRMHQGQPNLGNYFLSGIKQRLLSFIFQGLWNEERDDTLVQFLDRHHLLIKFGSVDGGVSRNADHHPAFVAVYNMDTTEIVSFYQNSADELYLLFELFCDHFHATSRNSMYMNFISSHSNNIHALEQLRSIKDKASSSSQFVKKMLASLPFSCQSQSPSPYFDQSLFRFDDKIPGKKFEAEFLSVEVVATFETQILITGANVFWSNIPYYKNINWGHPDNEDILGMDIPSYWSIGDDLQGICIILERHRAVKSAIDNKQGARAQQDVLGGKVYVDYVMDVTCRNQEATFSHKVHRYDTHKTKFEIEEALNPVTQMGGSKIRVHSSLVGGIRSSLLINSDGPEYTYSIESVAYTLSTN</sequence>
<comment type="caution">
    <text evidence="2">The sequence shown here is derived from an EMBL/GenBank/DDBJ whole genome shotgun (WGS) entry which is preliminary data.</text>
</comment>
<keyword evidence="3" id="KW-1185">Reference proteome</keyword>
<dbReference type="SUPFAM" id="SSF53474">
    <property type="entry name" value="alpha/beta-Hydrolases"/>
    <property type="match status" value="1"/>
</dbReference>
<dbReference type="InterPro" id="IPR019138">
    <property type="entry name" value="De-etiolated_protein_1_Det1"/>
</dbReference>
<evidence type="ECO:0000259" key="1">
    <source>
        <dbReference type="Pfam" id="PF12697"/>
    </source>
</evidence>
<reference evidence="2 3" key="1">
    <citation type="submission" date="2024-08" db="EMBL/GenBank/DDBJ databases">
        <title>Insights into the chromosomal genome structure of Flemingia macrophylla.</title>
        <authorList>
            <person name="Ding Y."/>
            <person name="Zhao Y."/>
            <person name="Bi W."/>
            <person name="Wu M."/>
            <person name="Zhao G."/>
            <person name="Gong Y."/>
            <person name="Li W."/>
            <person name="Zhang P."/>
        </authorList>
    </citation>
    <scope>NUCLEOTIDE SEQUENCE [LARGE SCALE GENOMIC DNA]</scope>
    <source>
        <strain evidence="2">DYQJB</strain>
        <tissue evidence="2">Leaf</tissue>
    </source>
</reference>